<feature type="binding site" evidence="1">
    <location>
        <position position="168"/>
    </location>
    <ligand>
        <name>ATP</name>
        <dbReference type="ChEBI" id="CHEBI:30616"/>
    </ligand>
</feature>
<dbReference type="InterPro" id="IPR017441">
    <property type="entry name" value="Protein_kinase_ATP_BS"/>
</dbReference>
<keyword evidence="1" id="KW-0547">Nucleotide-binding</keyword>
<dbReference type="InterPro" id="IPR051681">
    <property type="entry name" value="Ser/Thr_Kinases-Pseudokinases"/>
</dbReference>
<dbReference type="AlphaFoldDB" id="A0A6A4ETU3"/>
<dbReference type="EMBL" id="QXFT01001145">
    <property type="protein sequence ID" value="KAE9327440.1"/>
    <property type="molecule type" value="Genomic_DNA"/>
</dbReference>
<dbReference type="InterPro" id="IPR008266">
    <property type="entry name" value="Tyr_kinase_AS"/>
</dbReference>
<dbReference type="Proteomes" id="UP000434957">
    <property type="component" value="Unassembled WGS sequence"/>
</dbReference>
<accession>A0A6A4ETU3</accession>
<dbReference type="GO" id="GO:0004674">
    <property type="term" value="F:protein serine/threonine kinase activity"/>
    <property type="evidence" value="ECO:0007669"/>
    <property type="project" value="TreeGrafter"/>
</dbReference>
<dbReference type="InterPro" id="IPR011009">
    <property type="entry name" value="Kinase-like_dom_sf"/>
</dbReference>
<dbReference type="InterPro" id="IPR000719">
    <property type="entry name" value="Prot_kinase_dom"/>
</dbReference>
<name>A0A6A4ETU3_9STRA</name>
<dbReference type="SMART" id="SM00220">
    <property type="entry name" value="S_TKc"/>
    <property type="match status" value="1"/>
</dbReference>
<dbReference type="Pfam" id="PF00069">
    <property type="entry name" value="Pkinase"/>
    <property type="match status" value="2"/>
</dbReference>
<proteinExistence type="predicted"/>
<dbReference type="PROSITE" id="PS00107">
    <property type="entry name" value="PROTEIN_KINASE_ATP"/>
    <property type="match status" value="1"/>
</dbReference>
<protein>
    <recommendedName>
        <fullName evidence="2">Protein kinase domain-containing protein</fullName>
    </recommendedName>
</protein>
<evidence type="ECO:0000256" key="1">
    <source>
        <dbReference type="PROSITE-ProRule" id="PRU10141"/>
    </source>
</evidence>
<dbReference type="GO" id="GO:0005524">
    <property type="term" value="F:ATP binding"/>
    <property type="evidence" value="ECO:0007669"/>
    <property type="project" value="UniProtKB-UniRule"/>
</dbReference>
<dbReference type="PROSITE" id="PS50011">
    <property type="entry name" value="PROTEIN_KINASE_DOM"/>
    <property type="match status" value="1"/>
</dbReference>
<feature type="domain" description="Protein kinase" evidence="2">
    <location>
        <begin position="1"/>
        <end position="219"/>
    </location>
</feature>
<keyword evidence="1" id="KW-0067">ATP-binding</keyword>
<comment type="caution">
    <text evidence="3">The sequence shown here is derived from an EMBL/GenBank/DDBJ whole genome shotgun (WGS) entry which is preliminary data.</text>
</comment>
<dbReference type="Gene3D" id="1.10.510.10">
    <property type="entry name" value="Transferase(Phosphotransferase) domain 1"/>
    <property type="match status" value="2"/>
</dbReference>
<dbReference type="SUPFAM" id="SSF56112">
    <property type="entry name" value="Protein kinase-like (PK-like)"/>
    <property type="match status" value="2"/>
</dbReference>
<evidence type="ECO:0000313" key="3">
    <source>
        <dbReference type="EMBL" id="KAE9327440.1"/>
    </source>
</evidence>
<gene>
    <name evidence="3" type="ORF">PR003_g16016</name>
</gene>
<dbReference type="PANTHER" id="PTHR44329:SF214">
    <property type="entry name" value="PROTEIN KINASE DOMAIN-CONTAINING PROTEIN"/>
    <property type="match status" value="1"/>
</dbReference>
<dbReference type="PANTHER" id="PTHR44329">
    <property type="entry name" value="SERINE/THREONINE-PROTEIN KINASE TNNI3K-RELATED"/>
    <property type="match status" value="1"/>
</dbReference>
<evidence type="ECO:0000259" key="2">
    <source>
        <dbReference type="PROSITE" id="PS50011"/>
    </source>
</evidence>
<organism evidence="3 4">
    <name type="scientific">Phytophthora rubi</name>
    <dbReference type="NCBI Taxonomy" id="129364"/>
    <lineage>
        <taxon>Eukaryota</taxon>
        <taxon>Sar</taxon>
        <taxon>Stramenopiles</taxon>
        <taxon>Oomycota</taxon>
        <taxon>Peronosporomycetes</taxon>
        <taxon>Peronosporales</taxon>
        <taxon>Peronosporaceae</taxon>
        <taxon>Phytophthora</taxon>
    </lineage>
</organism>
<keyword evidence="4" id="KW-1185">Reference proteome</keyword>
<sequence length="411" mass="45025">MYGACDASPLPLQFFVCEYASNGSLLEYAGLTPPEEQWVWTFLHQAALGLEYLHEREVIHGDLRCSNILIDSDGLAKLANFARSTLMHQIRHDATCSRMGSVRWQPPEVLKKEPLSFAPDVYSLGICILEAVTKAVPWKDIDTDYTLGSGGYGSVFRAKWLDSEVVVKVLIKSGAAFGMSCTSSSYSSLVYQAAATTANARKREETMAVFQREVDICYLRKYPDELWAKLHEAALGVQYLHARNVVHGDLKGNNIVIGSDKKAKVTDFGLSAVTNDGVDPRISEASHWVAPECFIHEFARPTFESDIYALVDEDAAVPSDSLLQRMLDAGYEGSSGKLWTCLASLSGTHEVVKRSNLGHYFLTEKGRRSTDLCPGSLTGNATDSTATANANAPAVSFKPGCDLHRDGRLGR</sequence>
<reference evidence="3 4" key="1">
    <citation type="submission" date="2018-08" db="EMBL/GenBank/DDBJ databases">
        <title>Genomic investigation of the strawberry pathogen Phytophthora fragariae indicates pathogenicity is determined by transcriptional variation in three key races.</title>
        <authorList>
            <person name="Adams T.M."/>
            <person name="Armitage A.D."/>
            <person name="Sobczyk M.K."/>
            <person name="Bates H.J."/>
            <person name="Dunwell J.M."/>
            <person name="Nellist C.F."/>
            <person name="Harrison R.J."/>
        </authorList>
    </citation>
    <scope>NUCLEOTIDE SEQUENCE [LARGE SCALE GENOMIC DNA]</scope>
    <source>
        <strain evidence="3 4">SCRP333</strain>
    </source>
</reference>
<evidence type="ECO:0000313" key="4">
    <source>
        <dbReference type="Proteomes" id="UP000434957"/>
    </source>
</evidence>
<dbReference type="PROSITE" id="PS00109">
    <property type="entry name" value="PROTEIN_KINASE_TYR"/>
    <property type="match status" value="1"/>
</dbReference>